<dbReference type="Pfam" id="PF01569">
    <property type="entry name" value="PAP2"/>
    <property type="match status" value="1"/>
</dbReference>
<evidence type="ECO:0000259" key="5">
    <source>
        <dbReference type="SMART" id="SM00014"/>
    </source>
</evidence>
<dbReference type="InterPro" id="IPR000326">
    <property type="entry name" value="PAP2/HPO"/>
</dbReference>
<evidence type="ECO:0000256" key="3">
    <source>
        <dbReference type="ARBA" id="ARBA00047594"/>
    </source>
</evidence>
<protein>
    <recommendedName>
        <fullName evidence="1">undecaprenyl-diphosphate phosphatase</fullName>
        <ecNumber evidence="1">3.6.1.27</ecNumber>
    </recommendedName>
    <alternativeName>
        <fullName evidence="2">Undecaprenyl pyrophosphate phosphatase</fullName>
    </alternativeName>
</protein>
<dbReference type="GO" id="GO:0005886">
    <property type="term" value="C:plasma membrane"/>
    <property type="evidence" value="ECO:0007669"/>
    <property type="project" value="TreeGrafter"/>
</dbReference>
<evidence type="ECO:0000313" key="7">
    <source>
        <dbReference type="Proteomes" id="UP000294418"/>
    </source>
</evidence>
<dbReference type="EC" id="3.6.1.27" evidence="1"/>
<sequence length="250" mass="29468">MVKTLKCTTFSALILLLIPLITIIDGWQWKPFNMGYGSQILFFVAETLTYPFIVWTNIILFVLLIWRLRYRGKSLVLLWVLVMIALVVGQSVKILLKDRVHSARPFYIWCQEYYSVNVSTYHHKEFLDMKETLNKCVVSNKQFPPWLMQHWLNATHFSFPSGHTIFSATWALLVAGFLWPHRCYFTVMIVMIWAIAVISSRLVLGMHWSRDLFASIMLSWVLAICTCFIMRYIRVVCFKELQTIERKKII</sequence>
<dbReference type="Proteomes" id="UP000294418">
    <property type="component" value="Chromosome"/>
</dbReference>
<dbReference type="SUPFAM" id="SSF48317">
    <property type="entry name" value="Acid phosphatase/Vanadium-dependent haloperoxidase"/>
    <property type="match status" value="1"/>
</dbReference>
<organism evidence="6 7">
    <name type="scientific">Candidatus Erwinia haradaeae</name>
    <dbReference type="NCBI Taxonomy" id="1922217"/>
    <lineage>
        <taxon>Bacteria</taxon>
        <taxon>Pseudomonadati</taxon>
        <taxon>Pseudomonadota</taxon>
        <taxon>Gammaproteobacteria</taxon>
        <taxon>Enterobacterales</taxon>
        <taxon>Erwiniaceae</taxon>
        <taxon>Erwinia</taxon>
    </lineage>
</organism>
<feature type="transmembrane region" description="Helical" evidence="4">
    <location>
        <begin position="212"/>
        <end position="233"/>
    </location>
</feature>
<dbReference type="GO" id="GO:0050380">
    <property type="term" value="F:undecaprenyl-diphosphatase activity"/>
    <property type="evidence" value="ECO:0007669"/>
    <property type="project" value="UniProtKB-EC"/>
</dbReference>
<dbReference type="EMBL" id="LR217720">
    <property type="protein sequence ID" value="VFP84340.1"/>
    <property type="molecule type" value="Genomic_DNA"/>
</dbReference>
<evidence type="ECO:0000256" key="1">
    <source>
        <dbReference type="ARBA" id="ARBA00012374"/>
    </source>
</evidence>
<dbReference type="CDD" id="cd01610">
    <property type="entry name" value="PAP2_like"/>
    <property type="match status" value="1"/>
</dbReference>
<keyword evidence="4" id="KW-0472">Membrane</keyword>
<comment type="catalytic activity">
    <reaction evidence="3">
        <text>di-trans,octa-cis-undecaprenyl diphosphate + H2O = di-trans,octa-cis-undecaprenyl phosphate + phosphate + H(+)</text>
        <dbReference type="Rhea" id="RHEA:28094"/>
        <dbReference type="ChEBI" id="CHEBI:15377"/>
        <dbReference type="ChEBI" id="CHEBI:15378"/>
        <dbReference type="ChEBI" id="CHEBI:43474"/>
        <dbReference type="ChEBI" id="CHEBI:58405"/>
        <dbReference type="ChEBI" id="CHEBI:60392"/>
        <dbReference type="EC" id="3.6.1.27"/>
    </reaction>
</comment>
<dbReference type="InterPro" id="IPR036938">
    <property type="entry name" value="PAP2/HPO_sf"/>
</dbReference>
<feature type="domain" description="Phosphatidic acid phosphatase type 2/haloperoxidase" evidence="5">
    <location>
        <begin position="80"/>
        <end position="227"/>
    </location>
</feature>
<dbReference type="SMART" id="SM00014">
    <property type="entry name" value="acidPPc"/>
    <property type="match status" value="1"/>
</dbReference>
<evidence type="ECO:0000256" key="2">
    <source>
        <dbReference type="ARBA" id="ARBA00032707"/>
    </source>
</evidence>
<dbReference type="AlphaFoldDB" id="A0A451DD58"/>
<dbReference type="PANTHER" id="PTHR14969:SF54">
    <property type="entry name" value="PHOSPHATIDYLGLYCEROPHOSPHATASE B"/>
    <property type="match status" value="1"/>
</dbReference>
<feature type="transmembrane region" description="Helical" evidence="4">
    <location>
        <begin position="75"/>
        <end position="96"/>
    </location>
</feature>
<evidence type="ECO:0000313" key="6">
    <source>
        <dbReference type="EMBL" id="VFP84340.1"/>
    </source>
</evidence>
<dbReference type="Gene3D" id="1.20.144.10">
    <property type="entry name" value="Phosphatidic acid phosphatase type 2/haloperoxidase"/>
    <property type="match status" value="1"/>
</dbReference>
<dbReference type="PANTHER" id="PTHR14969">
    <property type="entry name" value="SPHINGOSINE-1-PHOSPHATE PHOSPHOHYDROLASE"/>
    <property type="match status" value="1"/>
</dbReference>
<accession>A0A451DD58</accession>
<feature type="transmembrane region" description="Helical" evidence="4">
    <location>
        <begin position="185"/>
        <end position="206"/>
    </location>
</feature>
<evidence type="ECO:0000256" key="4">
    <source>
        <dbReference type="SAM" id="Phobius"/>
    </source>
</evidence>
<keyword evidence="4" id="KW-1133">Transmembrane helix</keyword>
<reference evidence="6 7" key="1">
    <citation type="submission" date="2019-02" db="EMBL/GenBank/DDBJ databases">
        <authorList>
            <person name="Manzano-Marin A."/>
            <person name="Manzano-Marin A."/>
        </authorList>
    </citation>
    <scope>NUCLEOTIDE SEQUENCE [LARGE SCALE GENOMIC DNA]</scope>
    <source>
        <strain evidence="6 7">ErCilaricifoliae</strain>
    </source>
</reference>
<feature type="transmembrane region" description="Helical" evidence="4">
    <location>
        <begin position="157"/>
        <end position="178"/>
    </location>
</feature>
<keyword evidence="4" id="KW-0812">Transmembrane</keyword>
<proteinExistence type="predicted"/>
<name>A0A451DD58_9GAMM</name>
<keyword evidence="6" id="KW-0378">Hydrolase</keyword>
<feature type="transmembrane region" description="Helical" evidence="4">
    <location>
        <begin position="50"/>
        <end position="68"/>
    </location>
</feature>
<gene>
    <name evidence="6" type="primary">pgpB</name>
    <name evidence="6" type="ORF">ERCILAFE3058_421</name>
</gene>